<feature type="transmembrane region" description="Helical" evidence="8">
    <location>
        <begin position="66"/>
        <end position="88"/>
    </location>
</feature>
<dbReference type="Pfam" id="PF01594">
    <property type="entry name" value="AI-2E_transport"/>
    <property type="match status" value="1"/>
</dbReference>
<accession>A0A1G2D5D7</accession>
<evidence type="ECO:0000256" key="1">
    <source>
        <dbReference type="ARBA" id="ARBA00004651"/>
    </source>
</evidence>
<gene>
    <name evidence="9" type="ORF">A3D65_01985</name>
</gene>
<dbReference type="GO" id="GO:0005886">
    <property type="term" value="C:plasma membrane"/>
    <property type="evidence" value="ECO:0007669"/>
    <property type="project" value="UniProtKB-SubCell"/>
</dbReference>
<feature type="transmembrane region" description="Helical" evidence="8">
    <location>
        <begin position="249"/>
        <end position="278"/>
    </location>
</feature>
<comment type="caution">
    <text evidence="9">The sequence shown here is derived from an EMBL/GenBank/DDBJ whole genome shotgun (WGS) entry which is preliminary data.</text>
</comment>
<sequence>MHPTKDDEVELEISSGTIIRTIIIVALFALAWFLRDIILVVLSAIVLASAIEPLVRFIVSKGPPRLLALVMVYLFGGAFLAGVIYFFVPAILDDVTRLARVAPQYLNLESLWDPLQEGGVVSQATGGSSAISRVADVEQNLREGANVLDLLKNSIEEGGAVHGASVFFGGFLSFVLIIVLSFYLSAQERGIENFFRLISPAKSRGYIVDLWKRSQTKIGLWFQGQLLLGLLVGILAFLGLSVLGVPSALFLAFLMMIFEIIPVFGPILAAVPGVAIAFTEGMRGVDPGITAALFIALFYFIIQQFESHLIYPLVVRKVIGIPPVLVILAMIVGWKMAGFLGILLAVPVTAVLMEFLNDVARERRIYEDT</sequence>
<evidence type="ECO:0000256" key="7">
    <source>
        <dbReference type="ARBA" id="ARBA00023136"/>
    </source>
</evidence>
<dbReference type="AlphaFoldDB" id="A0A1G2D5D7"/>
<organism evidence="9 10">
    <name type="scientific">Candidatus Lloydbacteria bacterium RIFCSPHIGHO2_02_FULL_50_13</name>
    <dbReference type="NCBI Taxonomy" id="1798661"/>
    <lineage>
        <taxon>Bacteria</taxon>
        <taxon>Candidatus Lloydiibacteriota</taxon>
    </lineage>
</organism>
<reference evidence="9 10" key="1">
    <citation type="journal article" date="2016" name="Nat. Commun.">
        <title>Thousands of microbial genomes shed light on interconnected biogeochemical processes in an aquifer system.</title>
        <authorList>
            <person name="Anantharaman K."/>
            <person name="Brown C.T."/>
            <person name="Hug L.A."/>
            <person name="Sharon I."/>
            <person name="Castelle C.J."/>
            <person name="Probst A.J."/>
            <person name="Thomas B.C."/>
            <person name="Singh A."/>
            <person name="Wilkins M.J."/>
            <person name="Karaoz U."/>
            <person name="Brodie E.L."/>
            <person name="Williams K.H."/>
            <person name="Hubbard S.S."/>
            <person name="Banfield J.F."/>
        </authorList>
    </citation>
    <scope>NUCLEOTIDE SEQUENCE [LARGE SCALE GENOMIC DNA]</scope>
</reference>
<evidence type="ECO:0000256" key="5">
    <source>
        <dbReference type="ARBA" id="ARBA00022692"/>
    </source>
</evidence>
<dbReference type="PANTHER" id="PTHR21716:SF53">
    <property type="entry name" value="PERMEASE PERM-RELATED"/>
    <property type="match status" value="1"/>
</dbReference>
<evidence type="ECO:0000256" key="6">
    <source>
        <dbReference type="ARBA" id="ARBA00022989"/>
    </source>
</evidence>
<keyword evidence="7 8" id="KW-0472">Membrane</keyword>
<keyword evidence="4" id="KW-1003">Cell membrane</keyword>
<dbReference type="InterPro" id="IPR002549">
    <property type="entry name" value="AI-2E-like"/>
</dbReference>
<feature type="transmembrane region" description="Helical" evidence="8">
    <location>
        <begin position="37"/>
        <end position="59"/>
    </location>
</feature>
<evidence type="ECO:0000313" key="9">
    <source>
        <dbReference type="EMBL" id="OGZ08845.1"/>
    </source>
</evidence>
<evidence type="ECO:0000256" key="8">
    <source>
        <dbReference type="SAM" id="Phobius"/>
    </source>
</evidence>
<evidence type="ECO:0008006" key="11">
    <source>
        <dbReference type="Google" id="ProtNLM"/>
    </source>
</evidence>
<evidence type="ECO:0000256" key="4">
    <source>
        <dbReference type="ARBA" id="ARBA00022475"/>
    </source>
</evidence>
<feature type="transmembrane region" description="Helical" evidence="8">
    <location>
        <begin position="166"/>
        <end position="186"/>
    </location>
</feature>
<dbReference type="PANTHER" id="PTHR21716">
    <property type="entry name" value="TRANSMEMBRANE PROTEIN"/>
    <property type="match status" value="1"/>
</dbReference>
<keyword evidence="6 8" id="KW-1133">Transmembrane helix</keyword>
<feature type="transmembrane region" description="Helical" evidence="8">
    <location>
        <begin position="285"/>
        <end position="305"/>
    </location>
</feature>
<proteinExistence type="inferred from homology"/>
<keyword evidence="3" id="KW-0813">Transport</keyword>
<dbReference type="STRING" id="1798661.A3D65_01985"/>
<evidence type="ECO:0000256" key="3">
    <source>
        <dbReference type="ARBA" id="ARBA00022448"/>
    </source>
</evidence>
<name>A0A1G2D5D7_9BACT</name>
<dbReference type="EMBL" id="MHLL01000025">
    <property type="protein sequence ID" value="OGZ08845.1"/>
    <property type="molecule type" value="Genomic_DNA"/>
</dbReference>
<feature type="transmembrane region" description="Helical" evidence="8">
    <location>
        <begin position="12"/>
        <end position="31"/>
    </location>
</feature>
<keyword evidence="5 8" id="KW-0812">Transmembrane</keyword>
<comment type="subcellular location">
    <subcellularLocation>
        <location evidence="1">Cell membrane</location>
        <topology evidence="1">Multi-pass membrane protein</topology>
    </subcellularLocation>
</comment>
<evidence type="ECO:0000256" key="2">
    <source>
        <dbReference type="ARBA" id="ARBA00009773"/>
    </source>
</evidence>
<dbReference type="Proteomes" id="UP000177996">
    <property type="component" value="Unassembled WGS sequence"/>
</dbReference>
<feature type="transmembrane region" description="Helical" evidence="8">
    <location>
        <begin position="325"/>
        <end position="356"/>
    </location>
</feature>
<comment type="similarity">
    <text evidence="2">Belongs to the autoinducer-2 exporter (AI-2E) (TC 2.A.86) family.</text>
</comment>
<evidence type="ECO:0000313" key="10">
    <source>
        <dbReference type="Proteomes" id="UP000177996"/>
    </source>
</evidence>
<feature type="transmembrane region" description="Helical" evidence="8">
    <location>
        <begin position="220"/>
        <end position="243"/>
    </location>
</feature>
<protein>
    <recommendedName>
        <fullName evidence="11">AI-2E family transporter</fullName>
    </recommendedName>
</protein>
<dbReference type="GO" id="GO:0055085">
    <property type="term" value="P:transmembrane transport"/>
    <property type="evidence" value="ECO:0007669"/>
    <property type="project" value="TreeGrafter"/>
</dbReference>